<dbReference type="AlphaFoldDB" id="A0AAV1SBJ2"/>
<sequence length="677" mass="75476">MIHLYEIETTAPLRYPVQIDQHNKITRIIRSIKPQAGLLKVTPTSGQRVAVNATAWFNLSFLSCNLMGKKGGSSWLTAVKRAFRSPTKESDKRTTGTGQDQEEDEEKKREKRRWLFRKPSNQEIVTQHNLSKAGHVNAFTDGGGGDGALADHVSAAGAAEQRHAIAVAVATAAAAEATVATAQAAVEVTRLTRPSYHPREHYAAIVIQTAFRGYLARRALRALKGLVKLQALVRGHNVRKQAKMTLRCMQALVRVQARVLDQRLRLSHEGSRKSAFSDTNSVLESRYLQDISDRKSMSRDGSSIADDWDDRPHTIEEVKAMLQRRKEAAFKREKTLSQAFSQQIRRNGRSPSMGNEGELHERPQWLDHWMPSKPWDNSSRARASTDHRDPVKTVEIDTSQPHSYLAPNFRRTNQNQNQYHQHQRPNSTNNGVTNSAPSPLHKAHQTAPLYHSPITPSPSKTRPLQVRSASPRCVREDRSCNSSQTPSLRSNYFYNGNLNQHGIRGGASVSSNGTATLPNYMAATESAKARLRSQSAPRQRPSTPERDRVGSARKRLSYPAPDPYGVGIGYGGVGYGHGLRSPSFKSQSGSRFGGLVDQQSNYSSCCTDSFGGEISPSSTSDLRRGVREHLREFKWEFVKSFSYLSSDGMRGSGLPEIGRGRLWHLRVISKRWCDIDL</sequence>
<dbReference type="PANTHER" id="PTHR32295:SF6">
    <property type="entry name" value="PROTEIN IQ-DOMAIN 18"/>
    <property type="match status" value="1"/>
</dbReference>
<evidence type="ECO:0000256" key="6">
    <source>
        <dbReference type="ARBA" id="ARBA00024378"/>
    </source>
</evidence>
<evidence type="ECO:0000313" key="9">
    <source>
        <dbReference type="EMBL" id="CAK7348640.1"/>
    </source>
</evidence>
<reference evidence="9 10" key="1">
    <citation type="submission" date="2024-01" db="EMBL/GenBank/DDBJ databases">
        <authorList>
            <person name="Waweru B."/>
        </authorList>
    </citation>
    <scope>NUCLEOTIDE SEQUENCE [LARGE SCALE GENOMIC DNA]</scope>
</reference>
<comment type="caution">
    <text evidence="9">The sequence shown here is derived from an EMBL/GenBank/DDBJ whole genome shotgun (WGS) entry which is preliminary data.</text>
</comment>
<comment type="subunit">
    <text evidence="6">Binds to multiple calmodulin (CaM) in the presence of Ca(2+) and CaM-like proteins.</text>
</comment>
<evidence type="ECO:0000256" key="1">
    <source>
        <dbReference type="ARBA" id="ARBA00004496"/>
    </source>
</evidence>
<dbReference type="PROSITE" id="PS50096">
    <property type="entry name" value="IQ"/>
    <property type="match status" value="2"/>
</dbReference>
<proteinExistence type="inferred from homology"/>
<dbReference type="Proteomes" id="UP001314170">
    <property type="component" value="Unassembled WGS sequence"/>
</dbReference>
<dbReference type="SMART" id="SM00015">
    <property type="entry name" value="IQ"/>
    <property type="match status" value="2"/>
</dbReference>
<evidence type="ECO:0000256" key="3">
    <source>
        <dbReference type="ARBA" id="ARBA00022737"/>
    </source>
</evidence>
<keyword evidence="2" id="KW-0963">Cytoplasm</keyword>
<dbReference type="Pfam" id="PF13178">
    <property type="entry name" value="DUF4005"/>
    <property type="match status" value="1"/>
</dbReference>
<dbReference type="FunFam" id="1.20.5.190:FF:000062">
    <property type="entry name" value="IQ-domain 11"/>
    <property type="match status" value="1"/>
</dbReference>
<evidence type="ECO:0000313" key="10">
    <source>
        <dbReference type="Proteomes" id="UP001314170"/>
    </source>
</evidence>
<gene>
    <name evidence="9" type="ORF">DCAF_LOCUS21343</name>
</gene>
<feature type="compositionally biased region" description="Polar residues" evidence="7">
    <location>
        <begin position="336"/>
        <end position="353"/>
    </location>
</feature>
<evidence type="ECO:0000256" key="5">
    <source>
        <dbReference type="ARBA" id="ARBA00024341"/>
    </source>
</evidence>
<comment type="subcellular location">
    <subcellularLocation>
        <location evidence="1">Cytoplasm</location>
    </subcellularLocation>
</comment>
<dbReference type="InterPro" id="IPR000048">
    <property type="entry name" value="IQ_motif_EF-hand-BS"/>
</dbReference>
<feature type="compositionally biased region" description="Polar residues" evidence="7">
    <location>
        <begin position="532"/>
        <end position="542"/>
    </location>
</feature>
<dbReference type="Gene3D" id="1.20.5.190">
    <property type="match status" value="1"/>
</dbReference>
<feature type="region of interest" description="Disordered" evidence="7">
    <location>
        <begin position="83"/>
        <end position="113"/>
    </location>
</feature>
<evidence type="ECO:0000259" key="8">
    <source>
        <dbReference type="Pfam" id="PF13178"/>
    </source>
</evidence>
<name>A0AAV1SBJ2_9ROSI</name>
<feature type="region of interest" description="Disordered" evidence="7">
    <location>
        <begin position="525"/>
        <end position="558"/>
    </location>
</feature>
<accession>A0AAV1SBJ2</accession>
<evidence type="ECO:0000256" key="2">
    <source>
        <dbReference type="ARBA" id="ARBA00022490"/>
    </source>
</evidence>
<dbReference type="Pfam" id="PF00612">
    <property type="entry name" value="IQ"/>
    <property type="match status" value="2"/>
</dbReference>
<feature type="compositionally biased region" description="Polar residues" evidence="7">
    <location>
        <begin position="424"/>
        <end position="437"/>
    </location>
</feature>
<feature type="domain" description="DUF4005" evidence="8">
    <location>
        <begin position="470"/>
        <end position="581"/>
    </location>
</feature>
<protein>
    <recommendedName>
        <fullName evidence="8">DUF4005 domain-containing protein</fullName>
    </recommendedName>
</protein>
<feature type="compositionally biased region" description="Basic and acidic residues" evidence="7">
    <location>
        <begin position="383"/>
        <end position="395"/>
    </location>
</feature>
<keyword evidence="3" id="KW-0677">Repeat</keyword>
<keyword evidence="4" id="KW-0112">Calmodulin-binding</keyword>
<dbReference type="InterPro" id="IPR025064">
    <property type="entry name" value="DUF4005"/>
</dbReference>
<evidence type="ECO:0000256" key="4">
    <source>
        <dbReference type="ARBA" id="ARBA00022860"/>
    </source>
</evidence>
<keyword evidence="10" id="KW-1185">Reference proteome</keyword>
<organism evidence="9 10">
    <name type="scientific">Dovyalis caffra</name>
    <dbReference type="NCBI Taxonomy" id="77055"/>
    <lineage>
        <taxon>Eukaryota</taxon>
        <taxon>Viridiplantae</taxon>
        <taxon>Streptophyta</taxon>
        <taxon>Embryophyta</taxon>
        <taxon>Tracheophyta</taxon>
        <taxon>Spermatophyta</taxon>
        <taxon>Magnoliopsida</taxon>
        <taxon>eudicotyledons</taxon>
        <taxon>Gunneridae</taxon>
        <taxon>Pentapetalae</taxon>
        <taxon>rosids</taxon>
        <taxon>fabids</taxon>
        <taxon>Malpighiales</taxon>
        <taxon>Salicaceae</taxon>
        <taxon>Flacourtieae</taxon>
        <taxon>Dovyalis</taxon>
    </lineage>
</organism>
<dbReference type="GO" id="GO:0005737">
    <property type="term" value="C:cytoplasm"/>
    <property type="evidence" value="ECO:0007669"/>
    <property type="project" value="UniProtKB-SubCell"/>
</dbReference>
<feature type="region of interest" description="Disordered" evidence="7">
    <location>
        <begin position="329"/>
        <end position="487"/>
    </location>
</feature>
<dbReference type="GO" id="GO:0005516">
    <property type="term" value="F:calmodulin binding"/>
    <property type="evidence" value="ECO:0007669"/>
    <property type="project" value="UniProtKB-KW"/>
</dbReference>
<comment type="similarity">
    <text evidence="5">Belongs to the IQD family.</text>
</comment>
<evidence type="ECO:0000256" key="7">
    <source>
        <dbReference type="SAM" id="MobiDB-lite"/>
    </source>
</evidence>
<dbReference type="CDD" id="cd23767">
    <property type="entry name" value="IQCD"/>
    <property type="match status" value="1"/>
</dbReference>
<dbReference type="PANTHER" id="PTHR32295">
    <property type="entry name" value="IQ-DOMAIN 5-RELATED"/>
    <property type="match status" value="1"/>
</dbReference>
<dbReference type="EMBL" id="CAWUPB010001173">
    <property type="protein sequence ID" value="CAK7348640.1"/>
    <property type="molecule type" value="Genomic_DNA"/>
</dbReference>